<name>A0ABN2KS24_9MICC</name>
<organism evidence="1 2">
    <name type="scientific">Kocuria aegyptia</name>
    <dbReference type="NCBI Taxonomy" id="330943"/>
    <lineage>
        <taxon>Bacteria</taxon>
        <taxon>Bacillati</taxon>
        <taxon>Actinomycetota</taxon>
        <taxon>Actinomycetes</taxon>
        <taxon>Micrococcales</taxon>
        <taxon>Micrococcaceae</taxon>
        <taxon>Kocuria</taxon>
    </lineage>
</organism>
<sequence>MTDPDSAPPTAPDTVDLDGRTFVGVSNAAGGDVGADTVFAYRQEDDLVWAEYAGGAVRRGFLVGTRAGDGLSFRYSHLDRAGETAGGACTSRIEVLGDGRVRLHETWAWESRAGTGRSVVEERVRS</sequence>
<reference evidence="1 2" key="1">
    <citation type="journal article" date="2019" name="Int. J. Syst. Evol. Microbiol.">
        <title>The Global Catalogue of Microorganisms (GCM) 10K type strain sequencing project: providing services to taxonomists for standard genome sequencing and annotation.</title>
        <authorList>
            <consortium name="The Broad Institute Genomics Platform"/>
            <consortium name="The Broad Institute Genome Sequencing Center for Infectious Disease"/>
            <person name="Wu L."/>
            <person name="Ma J."/>
        </authorList>
    </citation>
    <scope>NUCLEOTIDE SEQUENCE [LARGE SCALE GENOMIC DNA]</scope>
    <source>
        <strain evidence="1 2">JCM 14735</strain>
    </source>
</reference>
<proteinExistence type="predicted"/>
<dbReference type="Proteomes" id="UP001501204">
    <property type="component" value="Unassembled WGS sequence"/>
</dbReference>
<accession>A0ABN2KS24</accession>
<evidence type="ECO:0008006" key="3">
    <source>
        <dbReference type="Google" id="ProtNLM"/>
    </source>
</evidence>
<gene>
    <name evidence="1" type="ORF">GCM10009767_24140</name>
</gene>
<protein>
    <recommendedName>
        <fullName evidence="3">N-acetylglutamate synthase</fullName>
    </recommendedName>
</protein>
<evidence type="ECO:0000313" key="2">
    <source>
        <dbReference type="Proteomes" id="UP001501204"/>
    </source>
</evidence>
<dbReference type="InterPro" id="IPR058595">
    <property type="entry name" value="Avidin-like"/>
</dbReference>
<dbReference type="EMBL" id="BAAAOA010000029">
    <property type="protein sequence ID" value="GAA1764616.1"/>
    <property type="molecule type" value="Genomic_DNA"/>
</dbReference>
<keyword evidence="2" id="KW-1185">Reference proteome</keyword>
<dbReference type="RefSeq" id="WP_344122838.1">
    <property type="nucleotide sequence ID" value="NZ_BAAAOA010000029.1"/>
</dbReference>
<comment type="caution">
    <text evidence="1">The sequence shown here is derived from an EMBL/GenBank/DDBJ whole genome shotgun (WGS) entry which is preliminary data.</text>
</comment>
<dbReference type="Pfam" id="PF26421">
    <property type="entry name" value="Avidin_like"/>
    <property type="match status" value="1"/>
</dbReference>
<evidence type="ECO:0000313" key="1">
    <source>
        <dbReference type="EMBL" id="GAA1764616.1"/>
    </source>
</evidence>